<dbReference type="Pfam" id="PF02517">
    <property type="entry name" value="Rce1-like"/>
    <property type="match status" value="1"/>
</dbReference>
<evidence type="ECO:0000256" key="1">
    <source>
        <dbReference type="SAM" id="Phobius"/>
    </source>
</evidence>
<keyword evidence="4" id="KW-1185">Reference proteome</keyword>
<feature type="transmembrane region" description="Helical" evidence="1">
    <location>
        <begin position="44"/>
        <end position="61"/>
    </location>
</feature>
<evidence type="ECO:0000313" key="4">
    <source>
        <dbReference type="Proteomes" id="UP000029518"/>
    </source>
</evidence>
<reference evidence="3" key="1">
    <citation type="submission" date="2014-08" db="EMBL/GenBank/DDBJ databases">
        <title>Comparative genomics of the Paenibacillus odorifer group.</title>
        <authorList>
            <person name="den Bakker H.C."/>
            <person name="Tsai Y.-C.Y.-C."/>
            <person name="Martin N."/>
            <person name="Korlach J."/>
            <person name="Wiedmann M."/>
        </authorList>
    </citation>
    <scope>NUCLEOTIDE SEQUENCE [LARGE SCALE GENOMIC DNA]</scope>
    <source>
        <strain evidence="3">DSM 13188</strain>
    </source>
</reference>
<evidence type="ECO:0000313" key="3">
    <source>
        <dbReference type="EMBL" id="AIQ59391.1"/>
    </source>
</evidence>
<keyword evidence="1" id="KW-1133">Transmembrane helix</keyword>
<feature type="transmembrane region" description="Helical" evidence="1">
    <location>
        <begin position="144"/>
        <end position="162"/>
    </location>
</feature>
<feature type="domain" description="CAAX prenyl protease 2/Lysostaphin resistance protein A-like" evidence="2">
    <location>
        <begin position="111"/>
        <end position="207"/>
    </location>
</feature>
<dbReference type="AlphaFoldDB" id="A0A089LD60"/>
<dbReference type="HOGENOM" id="CLU_093151_0_0_9"/>
<name>A0A089LD60_PAEBO</name>
<dbReference type="PANTHER" id="PTHR39430">
    <property type="entry name" value="MEMBRANE-ASSOCIATED PROTEASE-RELATED"/>
    <property type="match status" value="1"/>
</dbReference>
<dbReference type="GO" id="GO:0004175">
    <property type="term" value="F:endopeptidase activity"/>
    <property type="evidence" value="ECO:0007669"/>
    <property type="project" value="UniProtKB-ARBA"/>
</dbReference>
<dbReference type="EMBL" id="CP009285">
    <property type="protein sequence ID" value="AIQ59391.1"/>
    <property type="molecule type" value="Genomic_DNA"/>
</dbReference>
<sequence length="252" mass="27668">MKNTAAKGHPVIFSLMLGVVLTLLVSVASAVASIQEFEDMGVRNAQACAFLVMAVIVTVYMKRRDSSLERFGFRKLDAKQAVPVLFYIPLLIIAVAQPVMSGINVEMTAAEVISIVIMTMLVGYTEESIFRGIIRDKLKHKGPVFYIVFSSVFFGVLHMANAFGGKDIISTLLQVANALLLGCVLALLIEAGNNIIPLIAFHFIYDALALVSNDNVVQEVLLVGILNIMYLLYGIYLVIELTRRNKNHSLSM</sequence>
<dbReference type="Proteomes" id="UP000029518">
    <property type="component" value="Chromosome"/>
</dbReference>
<dbReference type="GO" id="GO:0080120">
    <property type="term" value="P:CAAX-box protein maturation"/>
    <property type="evidence" value="ECO:0007669"/>
    <property type="project" value="UniProtKB-ARBA"/>
</dbReference>
<dbReference type="InterPro" id="IPR003675">
    <property type="entry name" value="Rce1/LyrA-like_dom"/>
</dbReference>
<keyword evidence="1" id="KW-0472">Membrane</keyword>
<feature type="transmembrane region" description="Helical" evidence="1">
    <location>
        <begin position="82"/>
        <end position="101"/>
    </location>
</feature>
<dbReference type="KEGG" id="pbd:PBOR_22415"/>
<dbReference type="RefSeq" id="WP_042215219.1">
    <property type="nucleotide sequence ID" value="NZ_CP009285.1"/>
</dbReference>
<feature type="transmembrane region" description="Helical" evidence="1">
    <location>
        <begin position="219"/>
        <end position="239"/>
    </location>
</feature>
<proteinExistence type="predicted"/>
<protein>
    <recommendedName>
        <fullName evidence="2">CAAX prenyl protease 2/Lysostaphin resistance protein A-like domain-containing protein</fullName>
    </recommendedName>
</protein>
<evidence type="ECO:0000259" key="2">
    <source>
        <dbReference type="Pfam" id="PF02517"/>
    </source>
</evidence>
<accession>A0A089LD60</accession>
<dbReference type="OrthoDB" id="371054at2"/>
<gene>
    <name evidence="3" type="ORF">PBOR_22415</name>
</gene>
<feature type="transmembrane region" description="Helical" evidence="1">
    <location>
        <begin position="12"/>
        <end position="32"/>
    </location>
</feature>
<organism evidence="3 4">
    <name type="scientific">Paenibacillus borealis</name>
    <dbReference type="NCBI Taxonomy" id="160799"/>
    <lineage>
        <taxon>Bacteria</taxon>
        <taxon>Bacillati</taxon>
        <taxon>Bacillota</taxon>
        <taxon>Bacilli</taxon>
        <taxon>Bacillales</taxon>
        <taxon>Paenibacillaceae</taxon>
        <taxon>Paenibacillus</taxon>
    </lineage>
</organism>
<keyword evidence="1" id="KW-0812">Transmembrane</keyword>
<dbReference type="PANTHER" id="PTHR39430:SF1">
    <property type="entry name" value="PROTEASE"/>
    <property type="match status" value="1"/>
</dbReference>